<keyword evidence="3" id="KW-1185">Reference proteome</keyword>
<dbReference type="RefSeq" id="WP_263389986.1">
    <property type="nucleotide sequence ID" value="NZ_JAOVQN010000028.1"/>
</dbReference>
<dbReference type="PROSITE" id="PS50043">
    <property type="entry name" value="HTH_LUXR_2"/>
    <property type="match status" value="1"/>
</dbReference>
<sequence>MAFCNIAHLKMSQLPLPVPGGRFSRRQRELLDWVADGKTMQDIQILAGLSLSAIEKHMRKARDMLGVETTAQAVGKAALLKQMFAGPDHDPALSR</sequence>
<comment type="caution">
    <text evidence="2">The sequence shown here is derived from an EMBL/GenBank/DDBJ whole genome shotgun (WGS) entry which is preliminary data.</text>
</comment>
<name>A0ABT2WW30_9RHOB</name>
<dbReference type="InterPro" id="IPR000792">
    <property type="entry name" value="Tscrpt_reg_LuxR_C"/>
</dbReference>
<organism evidence="2 3">
    <name type="scientific">Ruegeria marisflavi</name>
    <dbReference type="NCBI Taxonomy" id="2984152"/>
    <lineage>
        <taxon>Bacteria</taxon>
        <taxon>Pseudomonadati</taxon>
        <taxon>Pseudomonadota</taxon>
        <taxon>Alphaproteobacteria</taxon>
        <taxon>Rhodobacterales</taxon>
        <taxon>Roseobacteraceae</taxon>
        <taxon>Ruegeria</taxon>
    </lineage>
</organism>
<dbReference type="EMBL" id="JAOVQN010000028">
    <property type="protein sequence ID" value="MCU9840101.1"/>
    <property type="molecule type" value="Genomic_DNA"/>
</dbReference>
<dbReference type="SMART" id="SM00421">
    <property type="entry name" value="HTH_LUXR"/>
    <property type="match status" value="1"/>
</dbReference>
<feature type="domain" description="HTH luxR-type" evidence="1">
    <location>
        <begin position="16"/>
        <end position="81"/>
    </location>
</feature>
<protein>
    <submittedName>
        <fullName evidence="2">Helix-turn-helix domain-containing protein</fullName>
    </submittedName>
</protein>
<dbReference type="InterPro" id="IPR016032">
    <property type="entry name" value="Sig_transdc_resp-reg_C-effctor"/>
</dbReference>
<dbReference type="InterPro" id="IPR036388">
    <property type="entry name" value="WH-like_DNA-bd_sf"/>
</dbReference>
<dbReference type="Proteomes" id="UP001321014">
    <property type="component" value="Unassembled WGS sequence"/>
</dbReference>
<evidence type="ECO:0000259" key="1">
    <source>
        <dbReference type="PROSITE" id="PS50043"/>
    </source>
</evidence>
<dbReference type="Gene3D" id="1.10.10.10">
    <property type="entry name" value="Winged helix-like DNA-binding domain superfamily/Winged helix DNA-binding domain"/>
    <property type="match status" value="1"/>
</dbReference>
<dbReference type="SUPFAM" id="SSF46894">
    <property type="entry name" value="C-terminal effector domain of the bipartite response regulators"/>
    <property type="match status" value="1"/>
</dbReference>
<evidence type="ECO:0000313" key="2">
    <source>
        <dbReference type="EMBL" id="MCU9840101.1"/>
    </source>
</evidence>
<reference evidence="2 3" key="1">
    <citation type="submission" date="2022-10" db="EMBL/GenBank/DDBJ databases">
        <title>Ruegeria sp. nov., isolated from ocean surface water.</title>
        <authorList>
            <person name="He W."/>
            <person name="Wang L."/>
            <person name="Zhang D.-F."/>
        </authorList>
    </citation>
    <scope>NUCLEOTIDE SEQUENCE [LARGE SCALE GENOMIC DNA]</scope>
    <source>
        <strain evidence="2 3">WL0004</strain>
    </source>
</reference>
<proteinExistence type="predicted"/>
<gene>
    <name evidence="2" type="ORF">OEZ49_20250</name>
</gene>
<evidence type="ECO:0000313" key="3">
    <source>
        <dbReference type="Proteomes" id="UP001321014"/>
    </source>
</evidence>
<accession>A0ABT2WW30</accession>
<dbReference type="CDD" id="cd06170">
    <property type="entry name" value="LuxR_C_like"/>
    <property type="match status" value="1"/>
</dbReference>